<organism evidence="2 3">
    <name type="scientific">Phytophthora oleae</name>
    <dbReference type="NCBI Taxonomy" id="2107226"/>
    <lineage>
        <taxon>Eukaryota</taxon>
        <taxon>Sar</taxon>
        <taxon>Stramenopiles</taxon>
        <taxon>Oomycota</taxon>
        <taxon>Peronosporomycetes</taxon>
        <taxon>Peronosporales</taxon>
        <taxon>Peronosporaceae</taxon>
        <taxon>Phytophthora</taxon>
    </lineage>
</organism>
<sequence>METGAASTLVQANVNVLATGNIQHWSGRTVAKHKSPEDRHGVLLGGDRVQPPVASRVGIVRGVKPDEEEDCEDYGTAMIMLRKAKANSSQNNRKSEKDVKPTKRSRIVEMMNPFTRT</sequence>
<keyword evidence="3" id="KW-1185">Reference proteome</keyword>
<dbReference type="EMBL" id="JBIMZQ010000062">
    <property type="protein sequence ID" value="KAL3657663.1"/>
    <property type="molecule type" value="Genomic_DNA"/>
</dbReference>
<feature type="region of interest" description="Disordered" evidence="1">
    <location>
        <begin position="29"/>
        <end position="49"/>
    </location>
</feature>
<accession>A0ABD3ETA7</accession>
<name>A0ABD3ETA7_9STRA</name>
<evidence type="ECO:0000256" key="1">
    <source>
        <dbReference type="SAM" id="MobiDB-lite"/>
    </source>
</evidence>
<feature type="region of interest" description="Disordered" evidence="1">
    <location>
        <begin position="84"/>
        <end position="117"/>
    </location>
</feature>
<dbReference type="Proteomes" id="UP001632037">
    <property type="component" value="Unassembled WGS sequence"/>
</dbReference>
<proteinExistence type="predicted"/>
<evidence type="ECO:0000313" key="3">
    <source>
        <dbReference type="Proteomes" id="UP001632037"/>
    </source>
</evidence>
<comment type="caution">
    <text evidence="2">The sequence shown here is derived from an EMBL/GenBank/DDBJ whole genome shotgun (WGS) entry which is preliminary data.</text>
</comment>
<protein>
    <submittedName>
        <fullName evidence="2">Uncharacterized protein</fullName>
    </submittedName>
</protein>
<dbReference type="AlphaFoldDB" id="A0ABD3ETA7"/>
<evidence type="ECO:0000313" key="2">
    <source>
        <dbReference type="EMBL" id="KAL3657663.1"/>
    </source>
</evidence>
<reference evidence="2 3" key="1">
    <citation type="submission" date="2024-09" db="EMBL/GenBank/DDBJ databases">
        <title>Genome sequencing and assembly of Phytophthora oleae, isolate VK10A, causative agent of rot of olive drupes.</title>
        <authorList>
            <person name="Conti Taguali S."/>
            <person name="Riolo M."/>
            <person name="La Spada F."/>
            <person name="Cacciola S.O."/>
            <person name="Dionisio G."/>
        </authorList>
    </citation>
    <scope>NUCLEOTIDE SEQUENCE [LARGE SCALE GENOMIC DNA]</scope>
    <source>
        <strain evidence="2 3">VK10A</strain>
    </source>
</reference>
<gene>
    <name evidence="2" type="ORF">V7S43_017465</name>
</gene>